<reference evidence="1" key="1">
    <citation type="submission" date="2020-08" db="EMBL/GenBank/DDBJ databases">
        <title>Multicomponent nature underlies the extraordinary mechanical properties of spider dragline silk.</title>
        <authorList>
            <person name="Kono N."/>
            <person name="Nakamura H."/>
            <person name="Mori M."/>
            <person name="Yoshida Y."/>
            <person name="Ohtoshi R."/>
            <person name="Malay A.D."/>
            <person name="Moran D.A.P."/>
            <person name="Tomita M."/>
            <person name="Numata K."/>
            <person name="Arakawa K."/>
        </authorList>
    </citation>
    <scope>NUCLEOTIDE SEQUENCE</scope>
</reference>
<proteinExistence type="predicted"/>
<organism evidence="1 2">
    <name type="scientific">Nephila pilipes</name>
    <name type="common">Giant wood spider</name>
    <name type="synonym">Nephila maculata</name>
    <dbReference type="NCBI Taxonomy" id="299642"/>
    <lineage>
        <taxon>Eukaryota</taxon>
        <taxon>Metazoa</taxon>
        <taxon>Ecdysozoa</taxon>
        <taxon>Arthropoda</taxon>
        <taxon>Chelicerata</taxon>
        <taxon>Arachnida</taxon>
        <taxon>Araneae</taxon>
        <taxon>Araneomorphae</taxon>
        <taxon>Entelegynae</taxon>
        <taxon>Araneoidea</taxon>
        <taxon>Nephilidae</taxon>
        <taxon>Nephila</taxon>
    </lineage>
</organism>
<protein>
    <submittedName>
        <fullName evidence="1">Uncharacterized protein</fullName>
    </submittedName>
</protein>
<accession>A0A8X6PMD9</accession>
<gene>
    <name evidence="1" type="ORF">NPIL_27071</name>
</gene>
<dbReference type="EMBL" id="BMAW01021957">
    <property type="protein sequence ID" value="GFT75631.1"/>
    <property type="molecule type" value="Genomic_DNA"/>
</dbReference>
<dbReference type="Proteomes" id="UP000887013">
    <property type="component" value="Unassembled WGS sequence"/>
</dbReference>
<sequence>MSPEKWLTKLVAWYLSSKCSYRNKFFAGIIFAPPIAKAFDLVNNLESHKRLPPAKNERNLIVINMFFKNPEVIVMSHKPLYNISSNPREELRFKLNVSDISSSQAHVFPSNQGNLLEEHIKSTPRRRY</sequence>
<comment type="caution">
    <text evidence="1">The sequence shown here is derived from an EMBL/GenBank/DDBJ whole genome shotgun (WGS) entry which is preliminary data.</text>
</comment>
<keyword evidence="2" id="KW-1185">Reference proteome</keyword>
<evidence type="ECO:0000313" key="2">
    <source>
        <dbReference type="Proteomes" id="UP000887013"/>
    </source>
</evidence>
<name>A0A8X6PMD9_NEPPI</name>
<dbReference type="AlphaFoldDB" id="A0A8X6PMD9"/>
<evidence type="ECO:0000313" key="1">
    <source>
        <dbReference type="EMBL" id="GFT75631.1"/>
    </source>
</evidence>